<feature type="domain" description="Luciferase-like" evidence="4">
    <location>
        <begin position="25"/>
        <end position="328"/>
    </location>
</feature>
<proteinExistence type="predicted"/>
<dbReference type="InterPro" id="IPR036661">
    <property type="entry name" value="Luciferase-like_sf"/>
</dbReference>
<evidence type="ECO:0000313" key="5">
    <source>
        <dbReference type="EMBL" id="CAI8018113.1"/>
    </source>
</evidence>
<dbReference type="GO" id="GO:0005829">
    <property type="term" value="C:cytosol"/>
    <property type="evidence" value="ECO:0007669"/>
    <property type="project" value="TreeGrafter"/>
</dbReference>
<dbReference type="Proteomes" id="UP001174909">
    <property type="component" value="Unassembled WGS sequence"/>
</dbReference>
<evidence type="ECO:0000256" key="3">
    <source>
        <dbReference type="ARBA" id="ARBA00023033"/>
    </source>
</evidence>
<dbReference type="PANTHER" id="PTHR30137">
    <property type="entry name" value="LUCIFERASE-LIKE MONOOXYGENASE"/>
    <property type="match status" value="1"/>
</dbReference>
<dbReference type="InterPro" id="IPR011251">
    <property type="entry name" value="Luciferase-like_dom"/>
</dbReference>
<dbReference type="EMBL" id="CASHTH010001687">
    <property type="protein sequence ID" value="CAI8018113.1"/>
    <property type="molecule type" value="Genomic_DNA"/>
</dbReference>
<keyword evidence="1" id="KW-0285">Flavoprotein</keyword>
<protein>
    <submittedName>
        <fullName evidence="5">Limonene 1,2-monooxygenase</fullName>
    </submittedName>
</protein>
<organism evidence="5 6">
    <name type="scientific">Geodia barretti</name>
    <name type="common">Barrett's horny sponge</name>
    <dbReference type="NCBI Taxonomy" id="519541"/>
    <lineage>
        <taxon>Eukaryota</taxon>
        <taxon>Metazoa</taxon>
        <taxon>Porifera</taxon>
        <taxon>Demospongiae</taxon>
        <taxon>Heteroscleromorpha</taxon>
        <taxon>Tetractinellida</taxon>
        <taxon>Astrophorina</taxon>
        <taxon>Geodiidae</taxon>
        <taxon>Geodia</taxon>
    </lineage>
</organism>
<accession>A0AA35WE67</accession>
<comment type="caution">
    <text evidence="5">The sequence shown here is derived from an EMBL/GenBank/DDBJ whole genome shotgun (WGS) entry which is preliminary data.</text>
</comment>
<evidence type="ECO:0000313" key="6">
    <source>
        <dbReference type="Proteomes" id="UP001174909"/>
    </source>
</evidence>
<dbReference type="Gene3D" id="3.20.20.30">
    <property type="entry name" value="Luciferase-like domain"/>
    <property type="match status" value="1"/>
</dbReference>
<reference evidence="5" key="1">
    <citation type="submission" date="2023-03" db="EMBL/GenBank/DDBJ databases">
        <authorList>
            <person name="Steffen K."/>
            <person name="Cardenas P."/>
        </authorList>
    </citation>
    <scope>NUCLEOTIDE SEQUENCE</scope>
</reference>
<dbReference type="GO" id="GO:0004497">
    <property type="term" value="F:monooxygenase activity"/>
    <property type="evidence" value="ECO:0007669"/>
    <property type="project" value="UniProtKB-KW"/>
</dbReference>
<keyword evidence="3" id="KW-0503">Monooxygenase</keyword>
<evidence type="ECO:0000256" key="1">
    <source>
        <dbReference type="ARBA" id="ARBA00022630"/>
    </source>
</evidence>
<dbReference type="AlphaFoldDB" id="A0AA35WE67"/>
<dbReference type="SUPFAM" id="SSF51679">
    <property type="entry name" value="Bacterial luciferase-like"/>
    <property type="match status" value="1"/>
</dbReference>
<dbReference type="InterPro" id="IPR050766">
    <property type="entry name" value="Bact_Lucif_Oxidored"/>
</dbReference>
<gene>
    <name evidence="5" type="ORF">GBAR_LOCUS10942</name>
</gene>
<dbReference type="PANTHER" id="PTHR30137:SF16">
    <property type="entry name" value="BLL0895 PROTEIN"/>
    <property type="match status" value="1"/>
</dbReference>
<dbReference type="Pfam" id="PF00296">
    <property type="entry name" value="Bac_luciferase"/>
    <property type="match status" value="1"/>
</dbReference>
<sequence length="406" mass="45794">MAHPQNLDFAHSQLRRQSMNAPARMKFGVFMAPFHRVGENPTLALERDLELLQWLDHLGYDEAWIGEHHSAGWETIASPEVFMATAAERTRNLRLGTGVISLPYHHPYMVANRMVLLDHLTRGRVMLGVGPGALASDAYMFGINPARQREMMDESLGAIKRLMDSDEPYTYKSDWFELNDAHLQLRPYQQPFPLVVASVQSPAGVTTAGKHGAGVISLSVPRDMVRSTSLKDQWAIAEETAAEHGQTVKREEWRLSVGVHLADSKKQAQEDIREGSARVVTEYFGNTLGHEVPDVPRDQIVDFMTDNKQWIVGTPDDCIQRINELQEMSGGFGGMLVRAEDWAPRDKLHRSYELLARYVMPQFQGSLSGIKTSQQWASDLKDTLQVNRRAGLERASQAYEESRQRS</sequence>
<dbReference type="GO" id="GO:0016705">
    <property type="term" value="F:oxidoreductase activity, acting on paired donors, with incorporation or reduction of molecular oxygen"/>
    <property type="evidence" value="ECO:0007669"/>
    <property type="project" value="InterPro"/>
</dbReference>
<evidence type="ECO:0000259" key="4">
    <source>
        <dbReference type="Pfam" id="PF00296"/>
    </source>
</evidence>
<name>A0AA35WE67_GEOBA</name>
<evidence type="ECO:0000256" key="2">
    <source>
        <dbReference type="ARBA" id="ARBA00023002"/>
    </source>
</evidence>
<keyword evidence="2" id="KW-0560">Oxidoreductase</keyword>
<keyword evidence="6" id="KW-1185">Reference proteome</keyword>